<accession>A0ABS7PVS6</accession>
<sequence>MARPRFPRNATFPALFPALFPILFAMPAAASAQEIAIVQSGADGRYERQIDPRASVQGVDAASFRRFRAAMDRLVAGFAAMPAVNAPPAPVCHRLKSFIETTRPHGVLSGSVAVMSPIKFENGRCHRMTGGGIELTVNRADAAFERSRAQVAGAEGGRADWFVMKPEIADGVIRLANGAILVTNGKPLLIPVSGRRYAVEQTKREDADLPAGSPYPRRWRDLSQRLPAAVADRQACLDETMLSLELTDDCLPLRRVWEVNPDYFDKRAMGDAQLIVLRTPQGRYHGESDARLRAREALWASIDIAAIAALMRG</sequence>
<evidence type="ECO:0008006" key="4">
    <source>
        <dbReference type="Google" id="ProtNLM"/>
    </source>
</evidence>
<keyword evidence="1" id="KW-0732">Signal</keyword>
<comment type="caution">
    <text evidence="2">The sequence shown here is derived from an EMBL/GenBank/DDBJ whole genome shotgun (WGS) entry which is preliminary data.</text>
</comment>
<evidence type="ECO:0000313" key="3">
    <source>
        <dbReference type="Proteomes" id="UP000706039"/>
    </source>
</evidence>
<feature type="chain" id="PRO_5047370032" description="DUF1311 domain-containing protein" evidence="1">
    <location>
        <begin position="33"/>
        <end position="313"/>
    </location>
</feature>
<name>A0ABS7PVS6_9SPHN</name>
<proteinExistence type="predicted"/>
<dbReference type="EMBL" id="JAINVV010000011">
    <property type="protein sequence ID" value="MBY8825049.1"/>
    <property type="molecule type" value="Genomic_DNA"/>
</dbReference>
<gene>
    <name evidence="2" type="ORF">K7G82_22285</name>
</gene>
<protein>
    <recommendedName>
        <fullName evidence="4">DUF1311 domain-containing protein</fullName>
    </recommendedName>
</protein>
<organism evidence="2 3">
    <name type="scientific">Sphingomonas colocasiae</name>
    <dbReference type="NCBI Taxonomy" id="1848973"/>
    <lineage>
        <taxon>Bacteria</taxon>
        <taxon>Pseudomonadati</taxon>
        <taxon>Pseudomonadota</taxon>
        <taxon>Alphaproteobacteria</taxon>
        <taxon>Sphingomonadales</taxon>
        <taxon>Sphingomonadaceae</taxon>
        <taxon>Sphingomonas</taxon>
    </lineage>
</organism>
<feature type="signal peptide" evidence="1">
    <location>
        <begin position="1"/>
        <end position="32"/>
    </location>
</feature>
<evidence type="ECO:0000313" key="2">
    <source>
        <dbReference type="EMBL" id="MBY8825049.1"/>
    </source>
</evidence>
<evidence type="ECO:0000256" key="1">
    <source>
        <dbReference type="SAM" id="SignalP"/>
    </source>
</evidence>
<reference evidence="2 3" key="1">
    <citation type="submission" date="2021-08" db="EMBL/GenBank/DDBJ databases">
        <authorList>
            <person name="Tuo L."/>
        </authorList>
    </citation>
    <scope>NUCLEOTIDE SEQUENCE [LARGE SCALE GENOMIC DNA]</scope>
    <source>
        <strain evidence="2 3">JCM 31229</strain>
    </source>
</reference>
<dbReference type="Proteomes" id="UP000706039">
    <property type="component" value="Unassembled WGS sequence"/>
</dbReference>
<dbReference type="RefSeq" id="WP_222992156.1">
    <property type="nucleotide sequence ID" value="NZ_JAINVV010000011.1"/>
</dbReference>
<keyword evidence="3" id="KW-1185">Reference proteome</keyword>